<evidence type="ECO:0000313" key="2">
    <source>
        <dbReference type="Proteomes" id="UP001596506"/>
    </source>
</evidence>
<sequence length="76" mass="8304">MNLLTVNCQNPLKWQHGSATKKNEVLPGAAENVPYHVVHNTHLTSAVAIDHLQKLTAGQIFTEGCAKRTDPCNQSI</sequence>
<gene>
    <name evidence="1" type="ORF">ACFQQA_02940</name>
</gene>
<evidence type="ECO:0000313" key="1">
    <source>
        <dbReference type="EMBL" id="MFC7293673.1"/>
    </source>
</evidence>
<proteinExistence type="predicted"/>
<keyword evidence="2" id="KW-1185">Reference proteome</keyword>
<dbReference type="RefSeq" id="WP_157807785.1">
    <property type="nucleotide sequence ID" value="NZ_JBHTBD010000001.1"/>
</dbReference>
<protein>
    <submittedName>
        <fullName evidence="1">Uncharacterized protein</fullName>
    </submittedName>
</protein>
<dbReference type="EMBL" id="JBHTBD010000001">
    <property type="protein sequence ID" value="MFC7293673.1"/>
    <property type="molecule type" value="Genomic_DNA"/>
</dbReference>
<accession>A0ABW2IRY7</accession>
<reference evidence="2" key="1">
    <citation type="journal article" date="2019" name="Int. J. Syst. Evol. Microbiol.">
        <title>The Global Catalogue of Microorganisms (GCM) 10K type strain sequencing project: providing services to taxonomists for standard genome sequencing and annotation.</title>
        <authorList>
            <consortium name="The Broad Institute Genomics Platform"/>
            <consortium name="The Broad Institute Genome Sequencing Center for Infectious Disease"/>
            <person name="Wu L."/>
            <person name="Ma J."/>
        </authorList>
    </citation>
    <scope>NUCLEOTIDE SEQUENCE [LARGE SCALE GENOMIC DNA]</scope>
    <source>
        <strain evidence="2">CCUG 60559</strain>
    </source>
</reference>
<organism evidence="1 2">
    <name type="scientific">Marinobacter aromaticivorans</name>
    <dbReference type="NCBI Taxonomy" id="1494078"/>
    <lineage>
        <taxon>Bacteria</taxon>
        <taxon>Pseudomonadati</taxon>
        <taxon>Pseudomonadota</taxon>
        <taxon>Gammaproteobacteria</taxon>
        <taxon>Pseudomonadales</taxon>
        <taxon>Marinobacteraceae</taxon>
        <taxon>Marinobacter</taxon>
    </lineage>
</organism>
<dbReference type="Proteomes" id="UP001596506">
    <property type="component" value="Unassembled WGS sequence"/>
</dbReference>
<name>A0ABW2IRY7_9GAMM</name>
<comment type="caution">
    <text evidence="1">The sequence shown here is derived from an EMBL/GenBank/DDBJ whole genome shotgun (WGS) entry which is preliminary data.</text>
</comment>